<sequence>MNEPRAECACAGRGVLLSRKYKYKLRAGRDPFRRKNVVESTCPLRKLTWFIGAAAKFEIKTKSAGASAYADCYPVSVRMMSKNMLLLISVRIKSKNVYFLFLNRVESKNCFLSETPASIFLNGDLSKTW</sequence>
<name>A0ACC2Q1T7_9NEOP</name>
<protein>
    <submittedName>
        <fullName evidence="1">Uncharacterized protein</fullName>
    </submittedName>
</protein>
<evidence type="ECO:0000313" key="2">
    <source>
        <dbReference type="Proteomes" id="UP001231649"/>
    </source>
</evidence>
<reference evidence="1" key="1">
    <citation type="submission" date="2023-03" db="EMBL/GenBank/DDBJ databases">
        <title>Chromosome-level genomes of two armyworms, Mythimna separata and Mythimna loreyi, provide insights into the biosynthesis and reception of sex pheromones.</title>
        <authorList>
            <person name="Zhao H."/>
        </authorList>
    </citation>
    <scope>NUCLEOTIDE SEQUENCE</scope>
    <source>
        <strain evidence="1">BeijingLab</strain>
    </source>
</reference>
<dbReference type="EMBL" id="CM056807">
    <property type="protein sequence ID" value="KAJ8705870.1"/>
    <property type="molecule type" value="Genomic_DNA"/>
</dbReference>
<comment type="caution">
    <text evidence="1">The sequence shown here is derived from an EMBL/GenBank/DDBJ whole genome shotgun (WGS) entry which is preliminary data.</text>
</comment>
<dbReference type="Proteomes" id="UP001231649">
    <property type="component" value="Chromosome 31"/>
</dbReference>
<evidence type="ECO:0000313" key="1">
    <source>
        <dbReference type="EMBL" id="KAJ8705870.1"/>
    </source>
</evidence>
<proteinExistence type="predicted"/>
<organism evidence="1 2">
    <name type="scientific">Mythimna loreyi</name>
    <dbReference type="NCBI Taxonomy" id="667449"/>
    <lineage>
        <taxon>Eukaryota</taxon>
        <taxon>Metazoa</taxon>
        <taxon>Ecdysozoa</taxon>
        <taxon>Arthropoda</taxon>
        <taxon>Hexapoda</taxon>
        <taxon>Insecta</taxon>
        <taxon>Pterygota</taxon>
        <taxon>Neoptera</taxon>
        <taxon>Endopterygota</taxon>
        <taxon>Lepidoptera</taxon>
        <taxon>Glossata</taxon>
        <taxon>Ditrysia</taxon>
        <taxon>Noctuoidea</taxon>
        <taxon>Noctuidae</taxon>
        <taxon>Noctuinae</taxon>
        <taxon>Hadenini</taxon>
        <taxon>Mythimna</taxon>
    </lineage>
</organism>
<accession>A0ACC2Q1T7</accession>
<keyword evidence="2" id="KW-1185">Reference proteome</keyword>
<gene>
    <name evidence="1" type="ORF">PYW08_012916</name>
</gene>